<dbReference type="EMBL" id="JWZX01002411">
    <property type="protein sequence ID" value="KOO29465.1"/>
    <property type="molecule type" value="Genomic_DNA"/>
</dbReference>
<evidence type="ECO:0000313" key="5">
    <source>
        <dbReference type="Proteomes" id="UP000037460"/>
    </source>
</evidence>
<feature type="transmembrane region" description="Helical" evidence="3">
    <location>
        <begin position="55"/>
        <end position="78"/>
    </location>
</feature>
<dbReference type="SUPFAM" id="SSF53649">
    <property type="entry name" value="Alkaline phosphatase-like"/>
    <property type="match status" value="1"/>
</dbReference>
<dbReference type="OrthoDB" id="272139at2759"/>
<name>A0A0M0JSK5_9EUKA</name>
<evidence type="ECO:0000313" key="4">
    <source>
        <dbReference type="EMBL" id="KOO29465.1"/>
    </source>
</evidence>
<feature type="region of interest" description="Disordered" evidence="2">
    <location>
        <begin position="484"/>
        <end position="504"/>
    </location>
</feature>
<dbReference type="Proteomes" id="UP000037460">
    <property type="component" value="Unassembled WGS sequence"/>
</dbReference>
<feature type="coiled-coil region" evidence="1">
    <location>
        <begin position="1219"/>
        <end position="1302"/>
    </location>
</feature>
<feature type="compositionally biased region" description="Polar residues" evidence="2">
    <location>
        <begin position="1180"/>
        <end position="1194"/>
    </location>
</feature>
<keyword evidence="1" id="KW-0175">Coiled coil</keyword>
<feature type="compositionally biased region" description="Gly residues" evidence="2">
    <location>
        <begin position="1195"/>
        <end position="1208"/>
    </location>
</feature>
<feature type="region of interest" description="Disordered" evidence="2">
    <location>
        <begin position="1169"/>
        <end position="1211"/>
    </location>
</feature>
<keyword evidence="3" id="KW-1133">Transmembrane helix</keyword>
<feature type="transmembrane region" description="Helical" evidence="3">
    <location>
        <begin position="90"/>
        <end position="110"/>
    </location>
</feature>
<feature type="transmembrane region" description="Helical" evidence="3">
    <location>
        <begin position="898"/>
        <end position="925"/>
    </location>
</feature>
<reference evidence="5" key="1">
    <citation type="journal article" date="2015" name="PLoS Genet.">
        <title>Genome Sequence and Transcriptome Analyses of Chrysochromulina tobin: Metabolic Tools for Enhanced Algal Fitness in the Prominent Order Prymnesiales (Haptophyceae).</title>
        <authorList>
            <person name="Hovde B.T."/>
            <person name="Deodato C.R."/>
            <person name="Hunsperger H.M."/>
            <person name="Ryken S.A."/>
            <person name="Yost W."/>
            <person name="Jha R.K."/>
            <person name="Patterson J."/>
            <person name="Monnat R.J. Jr."/>
            <person name="Barlow S.B."/>
            <person name="Starkenburg S.R."/>
            <person name="Cattolico R.A."/>
        </authorList>
    </citation>
    <scope>NUCLEOTIDE SEQUENCE</scope>
    <source>
        <strain evidence="5">CCMP291</strain>
    </source>
</reference>
<accession>A0A0M0JSK5</accession>
<keyword evidence="5" id="KW-1185">Reference proteome</keyword>
<protein>
    <submittedName>
        <fullName evidence="4">Viral a-type inclusion protein</fullName>
    </submittedName>
</protein>
<feature type="coiled-coil region" evidence="1">
    <location>
        <begin position="1327"/>
        <end position="1473"/>
    </location>
</feature>
<feature type="transmembrane region" description="Helical" evidence="3">
    <location>
        <begin position="1059"/>
        <end position="1092"/>
    </location>
</feature>
<organism evidence="4 5">
    <name type="scientific">Chrysochromulina tobinii</name>
    <dbReference type="NCBI Taxonomy" id="1460289"/>
    <lineage>
        <taxon>Eukaryota</taxon>
        <taxon>Haptista</taxon>
        <taxon>Haptophyta</taxon>
        <taxon>Prymnesiophyceae</taxon>
        <taxon>Prymnesiales</taxon>
        <taxon>Chrysochromulinaceae</taxon>
        <taxon>Chrysochromulina</taxon>
    </lineage>
</organism>
<dbReference type="Pfam" id="PF01663">
    <property type="entry name" value="Phosphodiest"/>
    <property type="match status" value="1"/>
</dbReference>
<feature type="transmembrane region" description="Helical" evidence="3">
    <location>
        <begin position="990"/>
        <end position="1008"/>
    </location>
</feature>
<feature type="transmembrane region" description="Helical" evidence="3">
    <location>
        <begin position="199"/>
        <end position="217"/>
    </location>
</feature>
<dbReference type="InterPro" id="IPR017850">
    <property type="entry name" value="Alkaline_phosphatase_core_sf"/>
</dbReference>
<proteinExistence type="predicted"/>
<feature type="transmembrane region" description="Helical" evidence="3">
    <location>
        <begin position="17"/>
        <end position="35"/>
    </location>
</feature>
<evidence type="ECO:0000256" key="1">
    <source>
        <dbReference type="SAM" id="Coils"/>
    </source>
</evidence>
<evidence type="ECO:0000256" key="2">
    <source>
        <dbReference type="SAM" id="MobiDB-lite"/>
    </source>
</evidence>
<dbReference type="InterPro" id="IPR002591">
    <property type="entry name" value="Phosphodiest/P_Trfase"/>
</dbReference>
<feature type="transmembrane region" description="Helical" evidence="3">
    <location>
        <begin position="116"/>
        <end position="137"/>
    </location>
</feature>
<sequence length="1492" mass="167088">MDRVSCTLFLSHRQARWLAGLGALDLLFCFIFITLPDNRDSDYPNSELIFGVQMAGAWLNLALTVGCLVLVWVTYSVPQRKLTFEREARAQYLAVVKFVQLLLDMMLTAFPTTMRQFVALFILTIQIVQIFYALYVVRRARDVFTRRIRPPLVIKALLDMTGERAAEVDPFTLDMLERLEGLVKVRTQMKFSVRSGRQFLVFGVAALLVASLFQYSWEFAKILSYGNRYFTRSQIETIMSEANLPMYWPSYAADPQGGGVGDAWDYRPGGAGCQASASCRFPRDDSNSRPYPIPNGGQRVVLVVFSGLNADREYVDFLRFRTRAGWTTDGIELVMRNQLPTNAVPNWFATLTGLSPDLAGIFGNRDIGRSAYDNIFRVMSRFREKWWTTLPDEERQYEALMAGSPWFTGQAKSDLPKLIGDGSVSYVANEDDIYNREEIFQSSTYEKDVLRQKSVAMALNDPGRDYHFLLLHLTDADSQASNYGRTDKFNQRNSASNGTDAPWEEFMPPDLVGTSWRKNSYKRAIARGGDLVDELIDRFGDLRTTFLIVGDHGHVAPGGSGGTTQDVSLVPFFAYRRGSQLGTRHRTARRVAGSSSLLDGARFVARARRLDEYTDVPVVVPNDKCDIMGESSGGIHKNTCDEWRRDGEYTVENVDVAPTVMALLGLPVPRTAIGVFIDDVMGNIGGEDADLSPMIGGNCTVGHLSAEVGAAARLDRTCHGSYLGTNEDPSVVPSPSAGGWSAARFQRWHHVIHYRDLFQQKLAFVRGYLRSVGTLDLRESAGYAFLKATPSAAQYYDEGAEGRCAAYDPFNPRGNPALVPPSHRYTITPLEYGKCGSCSSAEKKFVTGEELAVRGTIVCTANNLNLVKQYYIQGIKGLLVLYNREIASVKRIHLARNLGLVFAFTTAIFAGFVFVIASSTLADPWELVRRHRGQEYSRSYFKRPDVIAAIWALALIIFYYSASILTYILLQNMLGYTAWDASVLLGQATGLLIFFLIAFLPACFYALVARGLYMFHYRYVPETDMFQQASRSMLSPSRLARFVTQFFGRNMRVSDMGIVYLIRVYLTLGCAAAAIIITLLHSVYSFIIPFIFRMEHLDTSNWTLRFQIVTVQLASFPLWVDTWYSLYELGKMRIDGVSVSQLYDMRSDKEERFAEGFSPEDEEQQALTFGNERGGDDSKSSTLEKSSALEKSSTLGGGRQRGLGGNVGKGDADELKKKLASVELDRTLCMNRIAQLEEELDTIKESKADALTDAKLNSEFLGAVDKDGKATAKYRNAVEETMAQLRDEAAAALERQRSLLEALSALDGAPAEAEEGVGDDAFFAQHAQVIEQKLVQAKQIRDELSRTERQRDELSRQVSYLEREAVVQADEMEKTNDDLAGVQAERDLLERKVNELRRELHAKNKEIEAVDAELKLSKSQNVRAMARISVQKAKAEKQLAAMRSQLKKLDEDKSALFREVSSLEAQLAQAHADREEARNWASTYRDMLLKVA</sequence>
<comment type="caution">
    <text evidence="4">The sequence shown here is derived from an EMBL/GenBank/DDBJ whole genome shotgun (WGS) entry which is preliminary data.</text>
</comment>
<dbReference type="Gene3D" id="3.40.720.10">
    <property type="entry name" value="Alkaline Phosphatase, subunit A"/>
    <property type="match status" value="1"/>
</dbReference>
<evidence type="ECO:0000256" key="3">
    <source>
        <dbReference type="SAM" id="Phobius"/>
    </source>
</evidence>
<feature type="transmembrane region" description="Helical" evidence="3">
    <location>
        <begin position="946"/>
        <end position="970"/>
    </location>
</feature>
<keyword evidence="3" id="KW-0472">Membrane</keyword>
<keyword evidence="3" id="KW-0812">Transmembrane</keyword>
<gene>
    <name evidence="4" type="ORF">Ctob_008072</name>
</gene>